<dbReference type="Proteomes" id="UP000037904">
    <property type="component" value="Unassembled WGS sequence"/>
</dbReference>
<feature type="compositionally biased region" description="Polar residues" evidence="6">
    <location>
        <begin position="272"/>
        <end position="286"/>
    </location>
</feature>
<proteinExistence type="predicted"/>
<dbReference type="PROSITE" id="PS50888">
    <property type="entry name" value="BHLH"/>
    <property type="match status" value="1"/>
</dbReference>
<evidence type="ECO:0000256" key="3">
    <source>
        <dbReference type="ARBA" id="ARBA00023125"/>
    </source>
</evidence>
<feature type="region of interest" description="Disordered" evidence="6">
    <location>
        <begin position="1"/>
        <end position="51"/>
    </location>
</feature>
<name>A0A0N0V8R9_FUSLA</name>
<dbReference type="GO" id="GO:0000978">
    <property type="term" value="F:RNA polymerase II cis-regulatory region sequence-specific DNA binding"/>
    <property type="evidence" value="ECO:0007669"/>
    <property type="project" value="TreeGrafter"/>
</dbReference>
<gene>
    <name evidence="8" type="ORF">FLAG1_00280</name>
</gene>
<reference evidence="8 9" key="1">
    <citation type="submission" date="2015-04" db="EMBL/GenBank/DDBJ databases">
        <title>The draft genome sequence of Fusarium langsethiae, a T-2/HT-2 mycotoxin producer.</title>
        <authorList>
            <person name="Lysoe E."/>
            <person name="Divon H.H."/>
            <person name="Terzi V."/>
            <person name="Orru L."/>
            <person name="Lamontanara A."/>
            <person name="Kolseth A.-K."/>
            <person name="Frandsen R.J."/>
            <person name="Nielsen K."/>
            <person name="Thrane U."/>
        </authorList>
    </citation>
    <scope>NUCLEOTIDE SEQUENCE [LARGE SCALE GENOMIC DNA]</scope>
    <source>
        <strain evidence="8 9">Fl201059</strain>
    </source>
</reference>
<evidence type="ECO:0000313" key="8">
    <source>
        <dbReference type="EMBL" id="KPA46704.1"/>
    </source>
</evidence>
<comment type="caution">
    <text evidence="8">The sequence shown here is derived from an EMBL/GenBank/DDBJ whole genome shotgun (WGS) entry which is preliminary data.</text>
</comment>
<keyword evidence="3" id="KW-0238">DNA-binding</keyword>
<keyword evidence="5" id="KW-0539">Nucleus</keyword>
<dbReference type="Gene3D" id="4.10.280.10">
    <property type="entry name" value="Helix-loop-helix DNA-binding domain"/>
    <property type="match status" value="1"/>
</dbReference>
<evidence type="ECO:0000313" key="9">
    <source>
        <dbReference type="Proteomes" id="UP000037904"/>
    </source>
</evidence>
<dbReference type="OrthoDB" id="5778525at2759"/>
<dbReference type="GO" id="GO:0046983">
    <property type="term" value="F:protein dimerization activity"/>
    <property type="evidence" value="ECO:0007669"/>
    <property type="project" value="InterPro"/>
</dbReference>
<dbReference type="PANTHER" id="PTHR15741:SF27">
    <property type="entry name" value="TRANSCRIPTION FACTOR AP-4"/>
    <property type="match status" value="1"/>
</dbReference>
<dbReference type="GO" id="GO:0005634">
    <property type="term" value="C:nucleus"/>
    <property type="evidence" value="ECO:0007669"/>
    <property type="project" value="UniProtKB-SubCell"/>
</dbReference>
<evidence type="ECO:0000256" key="6">
    <source>
        <dbReference type="SAM" id="MobiDB-lite"/>
    </source>
</evidence>
<keyword evidence="4" id="KW-0804">Transcription</keyword>
<keyword evidence="9" id="KW-1185">Reference proteome</keyword>
<dbReference type="InterPro" id="IPR036638">
    <property type="entry name" value="HLH_DNA-bd_sf"/>
</dbReference>
<dbReference type="CDD" id="cd11404">
    <property type="entry name" value="bHLHzip_Mlx_like"/>
    <property type="match status" value="1"/>
</dbReference>
<dbReference type="EMBL" id="JXCE01000002">
    <property type="protein sequence ID" value="KPA46704.1"/>
    <property type="molecule type" value="Genomic_DNA"/>
</dbReference>
<feature type="region of interest" description="Disordered" evidence="6">
    <location>
        <begin position="244"/>
        <end position="391"/>
    </location>
</feature>
<dbReference type="InterPro" id="IPR052207">
    <property type="entry name" value="Max-like/E-box_TFs"/>
</dbReference>
<feature type="region of interest" description="Disordered" evidence="6">
    <location>
        <begin position="90"/>
        <end position="112"/>
    </location>
</feature>
<protein>
    <submittedName>
        <fullName evidence="8">Bhlh family transcription factor</fullName>
    </submittedName>
</protein>
<dbReference type="SMART" id="SM00353">
    <property type="entry name" value="HLH"/>
    <property type="match status" value="1"/>
</dbReference>
<dbReference type="PANTHER" id="PTHR15741">
    <property type="entry name" value="BASIC HELIX-LOOP-HELIX ZIP TRANSCRIPTION FACTOR"/>
    <property type="match status" value="1"/>
</dbReference>
<organism evidence="8 9">
    <name type="scientific">Fusarium langsethiae</name>
    <dbReference type="NCBI Taxonomy" id="179993"/>
    <lineage>
        <taxon>Eukaryota</taxon>
        <taxon>Fungi</taxon>
        <taxon>Dikarya</taxon>
        <taxon>Ascomycota</taxon>
        <taxon>Pezizomycotina</taxon>
        <taxon>Sordariomycetes</taxon>
        <taxon>Hypocreomycetidae</taxon>
        <taxon>Hypocreales</taxon>
        <taxon>Nectriaceae</taxon>
        <taxon>Fusarium</taxon>
    </lineage>
</organism>
<accession>A0A0N0V8R9</accession>
<evidence type="ECO:0000256" key="5">
    <source>
        <dbReference type="ARBA" id="ARBA00023242"/>
    </source>
</evidence>
<dbReference type="AlphaFoldDB" id="A0A0N0V8R9"/>
<feature type="domain" description="BHLH" evidence="7">
    <location>
        <begin position="382"/>
        <end position="433"/>
    </location>
</feature>
<feature type="compositionally biased region" description="Pro residues" evidence="6">
    <location>
        <begin position="130"/>
        <end position="140"/>
    </location>
</feature>
<feature type="region of interest" description="Disordered" evidence="6">
    <location>
        <begin position="169"/>
        <end position="191"/>
    </location>
</feature>
<feature type="region of interest" description="Disordered" evidence="6">
    <location>
        <begin position="124"/>
        <end position="152"/>
    </location>
</feature>
<evidence type="ECO:0000256" key="4">
    <source>
        <dbReference type="ARBA" id="ARBA00023163"/>
    </source>
</evidence>
<feature type="compositionally biased region" description="Basic and acidic residues" evidence="6">
    <location>
        <begin position="373"/>
        <end position="391"/>
    </location>
</feature>
<keyword evidence="2" id="KW-0805">Transcription regulation</keyword>
<evidence type="ECO:0000259" key="7">
    <source>
        <dbReference type="PROSITE" id="PS50888"/>
    </source>
</evidence>
<dbReference type="SUPFAM" id="SSF47459">
    <property type="entry name" value="HLH, helix-loop-helix DNA-binding domain"/>
    <property type="match status" value="1"/>
</dbReference>
<sequence>MLVVQHAPRMGSSQPPPDPFGPFGYQIPSDQDPPIADPPEPAPGAPLLSDNDSKFLSTFFDDFTADHYNMSYGEGLHFSENWFDLPPQFMGSSTSFGQQPGSSLGEPSSQGLSHSIHEFQGITSMESNMMPPPPPPPPPVHLQRQSEHRHASDDVLNAAATLIQNGLNQRHHSNGVDTSAQRSIGPPVGHLRHQPLEEFREEHRRSVAASEQEHYPDWSAGAHELRQHRVPPIEYQWGSDANFNQVTYTPSSEKETSESLSKDQLGMLDCLAQSQSAGNTRPSSPLQAKAQLPHSRLSEFTKVQEANTPPRKRRKSRNSKDAPNDETQDEAGAPKPVRRRKPKAERVGSITSPVVNEASGGKRRKSAANAAKLSRENLSEEQKRENHIKSEQKRRTLIKEGFDDLCELVPGLRGGGFSKSTMLAMAAEWLEDLLKGNKALEAQIATLEERP</sequence>
<feature type="compositionally biased region" description="Pro residues" evidence="6">
    <location>
        <begin position="35"/>
        <end position="44"/>
    </location>
</feature>
<comment type="subcellular location">
    <subcellularLocation>
        <location evidence="1">Nucleus</location>
    </subcellularLocation>
</comment>
<evidence type="ECO:0000256" key="1">
    <source>
        <dbReference type="ARBA" id="ARBA00004123"/>
    </source>
</evidence>
<dbReference type="Pfam" id="PF00010">
    <property type="entry name" value="HLH"/>
    <property type="match status" value="1"/>
</dbReference>
<feature type="compositionally biased region" description="Basic and acidic residues" evidence="6">
    <location>
        <begin position="252"/>
        <end position="261"/>
    </location>
</feature>
<evidence type="ECO:0000256" key="2">
    <source>
        <dbReference type="ARBA" id="ARBA00023015"/>
    </source>
</evidence>
<dbReference type="InterPro" id="IPR011598">
    <property type="entry name" value="bHLH_dom"/>
</dbReference>
<dbReference type="GO" id="GO:0000981">
    <property type="term" value="F:DNA-binding transcription factor activity, RNA polymerase II-specific"/>
    <property type="evidence" value="ECO:0007669"/>
    <property type="project" value="TreeGrafter"/>
</dbReference>